<dbReference type="EMBL" id="JAKWBI020000248">
    <property type="protein sequence ID" value="KAJ2898002.1"/>
    <property type="molecule type" value="Genomic_DNA"/>
</dbReference>
<dbReference type="GO" id="GO:0031902">
    <property type="term" value="C:late endosome membrane"/>
    <property type="evidence" value="ECO:0007669"/>
    <property type="project" value="InterPro"/>
</dbReference>
<feature type="region of interest" description="Disordered" evidence="6">
    <location>
        <begin position="1"/>
        <end position="37"/>
    </location>
</feature>
<evidence type="ECO:0000256" key="5">
    <source>
        <dbReference type="ARBA" id="ARBA00023288"/>
    </source>
</evidence>
<sequence>MSEGSREHLKERNRVNAGAAGPGLGAGLQRHGNRRKDVIDDDEESPLFIDDGNNIHYGSFNDQHMTGQEDPAEVQREIEALQRVVARTSDNMVDIFEITPQDNVIQPSTQYTYAGQDARMARYQHLLSKLSDNNDAGVQASVDWLGAEEDDNIEMERGGMSEPKLDEALVGTFADAAAA</sequence>
<name>A0AAD5RMK5_9PEZI</name>
<protein>
    <submittedName>
        <fullName evidence="7">Uncharacterized protein</fullName>
    </submittedName>
</protein>
<dbReference type="GO" id="GO:0001919">
    <property type="term" value="P:regulation of receptor recycling"/>
    <property type="evidence" value="ECO:0007669"/>
    <property type="project" value="InterPro"/>
</dbReference>
<evidence type="ECO:0000256" key="2">
    <source>
        <dbReference type="ARBA" id="ARBA00022707"/>
    </source>
</evidence>
<keyword evidence="5" id="KW-0449">Lipoprotein</keyword>
<dbReference type="GO" id="GO:0043410">
    <property type="term" value="P:positive regulation of MAPK cascade"/>
    <property type="evidence" value="ECO:0007669"/>
    <property type="project" value="InterPro"/>
</dbReference>
<proteinExistence type="predicted"/>
<dbReference type="GO" id="GO:0016197">
    <property type="term" value="P:endosomal transport"/>
    <property type="evidence" value="ECO:0007669"/>
    <property type="project" value="InterPro"/>
</dbReference>
<dbReference type="AlphaFoldDB" id="A0AAD5RMK5"/>
<dbReference type="Pfam" id="PF15454">
    <property type="entry name" value="LAMTOR"/>
    <property type="match status" value="1"/>
</dbReference>
<evidence type="ECO:0000313" key="7">
    <source>
        <dbReference type="EMBL" id="KAJ2898002.1"/>
    </source>
</evidence>
<gene>
    <name evidence="7" type="ORF">MKZ38_004220</name>
</gene>
<dbReference type="GO" id="GO:0045121">
    <property type="term" value="C:membrane raft"/>
    <property type="evidence" value="ECO:0007669"/>
    <property type="project" value="InterPro"/>
</dbReference>
<keyword evidence="4" id="KW-0564">Palmitate</keyword>
<keyword evidence="3" id="KW-0472">Membrane</keyword>
<keyword evidence="2" id="KW-0519">Myristate</keyword>
<evidence type="ECO:0000256" key="4">
    <source>
        <dbReference type="ARBA" id="ARBA00023139"/>
    </source>
</evidence>
<accession>A0AAD5RMK5</accession>
<dbReference type="Proteomes" id="UP001201980">
    <property type="component" value="Unassembled WGS sequence"/>
</dbReference>
<evidence type="ECO:0000256" key="6">
    <source>
        <dbReference type="SAM" id="MobiDB-lite"/>
    </source>
</evidence>
<reference evidence="7" key="1">
    <citation type="submission" date="2022-07" db="EMBL/GenBank/DDBJ databases">
        <title>Draft genome sequence of Zalerion maritima ATCC 34329, a (micro)plastics degrading marine fungus.</title>
        <authorList>
            <person name="Paco A."/>
            <person name="Goncalves M.F.M."/>
            <person name="Rocha-Santos T.A.P."/>
            <person name="Alves A."/>
        </authorList>
    </citation>
    <scope>NUCLEOTIDE SEQUENCE</scope>
    <source>
        <strain evidence="7">ATCC 34329</strain>
    </source>
</reference>
<comment type="caution">
    <text evidence="7">The sequence shown here is derived from an EMBL/GenBank/DDBJ whole genome shotgun (WGS) entry which is preliminary data.</text>
</comment>
<dbReference type="InterPro" id="IPR028209">
    <property type="entry name" value="LAMTOR1/MEH1"/>
</dbReference>
<dbReference type="SMART" id="SM01262">
    <property type="entry name" value="LAMTOR"/>
    <property type="match status" value="1"/>
</dbReference>
<dbReference type="GO" id="GO:0032008">
    <property type="term" value="P:positive regulation of TOR signaling"/>
    <property type="evidence" value="ECO:0007669"/>
    <property type="project" value="InterPro"/>
</dbReference>
<comment type="subcellular location">
    <subcellularLocation>
        <location evidence="1">Endomembrane system</location>
    </subcellularLocation>
</comment>
<feature type="compositionally biased region" description="Basic and acidic residues" evidence="6">
    <location>
        <begin position="1"/>
        <end position="14"/>
    </location>
</feature>
<evidence type="ECO:0000313" key="8">
    <source>
        <dbReference type="Proteomes" id="UP001201980"/>
    </source>
</evidence>
<dbReference type="GO" id="GO:0071230">
    <property type="term" value="P:cellular response to amino acid stimulus"/>
    <property type="evidence" value="ECO:0007669"/>
    <property type="project" value="InterPro"/>
</dbReference>
<evidence type="ECO:0000256" key="3">
    <source>
        <dbReference type="ARBA" id="ARBA00023136"/>
    </source>
</evidence>
<organism evidence="7 8">
    <name type="scientific">Zalerion maritima</name>
    <dbReference type="NCBI Taxonomy" id="339359"/>
    <lineage>
        <taxon>Eukaryota</taxon>
        <taxon>Fungi</taxon>
        <taxon>Dikarya</taxon>
        <taxon>Ascomycota</taxon>
        <taxon>Pezizomycotina</taxon>
        <taxon>Sordariomycetes</taxon>
        <taxon>Lulworthiomycetidae</taxon>
        <taxon>Lulworthiales</taxon>
        <taxon>Lulworthiaceae</taxon>
        <taxon>Zalerion</taxon>
    </lineage>
</organism>
<evidence type="ECO:0000256" key="1">
    <source>
        <dbReference type="ARBA" id="ARBA00004308"/>
    </source>
</evidence>
<dbReference type="GO" id="GO:0071986">
    <property type="term" value="C:Ragulator complex"/>
    <property type="evidence" value="ECO:0007669"/>
    <property type="project" value="InterPro"/>
</dbReference>
<keyword evidence="8" id="KW-1185">Reference proteome</keyword>